<accession>A0A6G0W7F3</accession>
<name>A0A6G0W7F3_9STRA</name>
<dbReference type="EMBL" id="VJMJ01000317">
    <property type="protein sequence ID" value="KAF0723063.1"/>
    <property type="molecule type" value="Genomic_DNA"/>
</dbReference>
<evidence type="ECO:0000313" key="2">
    <source>
        <dbReference type="Proteomes" id="UP000481153"/>
    </source>
</evidence>
<comment type="caution">
    <text evidence="1">The sequence shown here is derived from an EMBL/GenBank/DDBJ whole genome shotgun (WGS) entry which is preliminary data.</text>
</comment>
<dbReference type="Proteomes" id="UP000481153">
    <property type="component" value="Unassembled WGS sequence"/>
</dbReference>
<keyword evidence="2" id="KW-1185">Reference proteome</keyword>
<sequence>MAKRARNDTEMPKDVALSLSEIHFPAHDDPFRVQMALTDGSDLPMRLWFENKQSKAQECLVKDIQDRKPKDANYVLPAPVVVNALQEALSALGSKHGDTNDCSLELKSSKNGHLNLLTKLRFSSSLGAEYSFDLVPIHMEKIDILEAKLRDLEDANQSADSFFGLFATTTTKTLGGSSLLWTASQSYNEEIFALESNVPSMTLAKKGMYKIQVTGIREWSGGRCLNILVNGQPLASTPVQESFYWNSASHLLNATEESTTLEISCHGNGHPLLEDATLTVVYLGRFS</sequence>
<protein>
    <submittedName>
        <fullName evidence="1">Uncharacterized protein</fullName>
    </submittedName>
</protein>
<organism evidence="1 2">
    <name type="scientific">Aphanomyces euteiches</name>
    <dbReference type="NCBI Taxonomy" id="100861"/>
    <lineage>
        <taxon>Eukaryota</taxon>
        <taxon>Sar</taxon>
        <taxon>Stramenopiles</taxon>
        <taxon>Oomycota</taxon>
        <taxon>Saprolegniomycetes</taxon>
        <taxon>Saprolegniales</taxon>
        <taxon>Verrucalvaceae</taxon>
        <taxon>Aphanomyces</taxon>
    </lineage>
</organism>
<evidence type="ECO:0000313" key="1">
    <source>
        <dbReference type="EMBL" id="KAF0723063.1"/>
    </source>
</evidence>
<dbReference type="VEuPathDB" id="FungiDB:AeMF1_011094"/>
<reference evidence="1 2" key="1">
    <citation type="submission" date="2019-07" db="EMBL/GenBank/DDBJ databases">
        <title>Genomics analysis of Aphanomyces spp. identifies a new class of oomycete effector associated with host adaptation.</title>
        <authorList>
            <person name="Gaulin E."/>
        </authorList>
    </citation>
    <scope>NUCLEOTIDE SEQUENCE [LARGE SCALE GENOMIC DNA]</scope>
    <source>
        <strain evidence="1 2">ATCC 201684</strain>
    </source>
</reference>
<gene>
    <name evidence="1" type="ORF">Ae201684_017934</name>
</gene>
<dbReference type="AlphaFoldDB" id="A0A6G0W7F3"/>
<proteinExistence type="predicted"/>